<organism evidence="1 3">
    <name type="scientific">Rotaria sordida</name>
    <dbReference type="NCBI Taxonomy" id="392033"/>
    <lineage>
        <taxon>Eukaryota</taxon>
        <taxon>Metazoa</taxon>
        <taxon>Spiralia</taxon>
        <taxon>Gnathifera</taxon>
        <taxon>Rotifera</taxon>
        <taxon>Eurotatoria</taxon>
        <taxon>Bdelloidea</taxon>
        <taxon>Philodinida</taxon>
        <taxon>Philodinidae</taxon>
        <taxon>Rotaria</taxon>
    </lineage>
</organism>
<gene>
    <name evidence="2" type="ORF">JBS370_LOCUS20159</name>
    <name evidence="1" type="ORF">ZHD862_LOCUS11792</name>
</gene>
<reference evidence="1" key="1">
    <citation type="submission" date="2021-02" db="EMBL/GenBank/DDBJ databases">
        <authorList>
            <person name="Nowell W R."/>
        </authorList>
    </citation>
    <scope>NUCLEOTIDE SEQUENCE</scope>
</reference>
<evidence type="ECO:0000313" key="2">
    <source>
        <dbReference type="EMBL" id="CAF3887013.1"/>
    </source>
</evidence>
<name>A0A814FPS7_9BILA</name>
<dbReference type="AlphaFoldDB" id="A0A814FPS7"/>
<comment type="caution">
    <text evidence="1">The sequence shown here is derived from an EMBL/GenBank/DDBJ whole genome shotgun (WGS) entry which is preliminary data.</text>
</comment>
<dbReference type="EMBL" id="CAJOBD010002507">
    <property type="protein sequence ID" value="CAF3887013.1"/>
    <property type="molecule type" value="Genomic_DNA"/>
</dbReference>
<evidence type="ECO:0000313" key="1">
    <source>
        <dbReference type="EMBL" id="CAF0986558.1"/>
    </source>
</evidence>
<proteinExistence type="predicted"/>
<accession>A0A814FPS7</accession>
<protein>
    <submittedName>
        <fullName evidence="1">Uncharacterized protein</fullName>
    </submittedName>
</protein>
<dbReference type="Proteomes" id="UP000663836">
    <property type="component" value="Unassembled WGS sequence"/>
</dbReference>
<dbReference type="Proteomes" id="UP000663864">
    <property type="component" value="Unassembled WGS sequence"/>
</dbReference>
<sequence length="182" mass="21984">MPFFLQVILDTIPTINQIKDIRVEHPSLLLYSREVTYKGFLLKDYQHKFKSIVTCSFYLTRNLYLVSNIPTIFFNLHRIAIEEFYWREDIIEFLQNNIPNLQSLYIRTYSSILYQQSLSKYVLKNVFKLDMNINIHSINVKCLGHMFPSLQRLSIQWDTFRQYPLIDGFQWQDIIQQSWLLM</sequence>
<dbReference type="EMBL" id="CAJNOT010000451">
    <property type="protein sequence ID" value="CAF0986558.1"/>
    <property type="molecule type" value="Genomic_DNA"/>
</dbReference>
<evidence type="ECO:0000313" key="3">
    <source>
        <dbReference type="Proteomes" id="UP000663864"/>
    </source>
</evidence>